<dbReference type="SUPFAM" id="SSF160519">
    <property type="entry name" value="BB2672-like"/>
    <property type="match status" value="1"/>
</dbReference>
<dbReference type="Pfam" id="PF06684">
    <property type="entry name" value="AA_synth"/>
    <property type="match status" value="1"/>
</dbReference>
<accession>A0A852TWA7</accession>
<evidence type="ECO:0008006" key="3">
    <source>
        <dbReference type="Google" id="ProtNLM"/>
    </source>
</evidence>
<evidence type="ECO:0000313" key="2">
    <source>
        <dbReference type="Proteomes" id="UP000589036"/>
    </source>
</evidence>
<sequence>MRVRVRKMIKQLDETRLENGRAVDPVHRVAFAGAVIENPYPSEYVQDLVTLADELGEEIGELVGPACVELLGGEVEAFGKAALVGIEGEVEHGSALIHNLRFGNVFRSVADGTELLPAAEKVGLPGSPMDIPIKHKKDAKTRSHHQTVTLQVADVPRPREIFVVCVAANAGRPLARLAAFGAETQNQ</sequence>
<reference evidence="1 2" key="1">
    <citation type="submission" date="2020-07" db="EMBL/GenBank/DDBJ databases">
        <title>Sequencing the genomes of 1000 actinobacteria strains.</title>
        <authorList>
            <person name="Klenk H.-P."/>
        </authorList>
    </citation>
    <scope>NUCLEOTIDE SEQUENCE [LARGE SCALE GENOMIC DNA]</scope>
    <source>
        <strain evidence="1 2">CXB654</strain>
    </source>
</reference>
<protein>
    <recommendedName>
        <fullName evidence="3">Peptide synthetase</fullName>
    </recommendedName>
</protein>
<dbReference type="Gene3D" id="3.30.1330.110">
    <property type="entry name" value="BB2672"/>
    <property type="match status" value="1"/>
</dbReference>
<dbReference type="InterPro" id="IPR035936">
    <property type="entry name" value="BB2672"/>
</dbReference>
<organism evidence="1 2">
    <name type="scientific">Spinactinospora alkalitolerans</name>
    <dbReference type="NCBI Taxonomy" id="687207"/>
    <lineage>
        <taxon>Bacteria</taxon>
        <taxon>Bacillati</taxon>
        <taxon>Actinomycetota</taxon>
        <taxon>Actinomycetes</taxon>
        <taxon>Streptosporangiales</taxon>
        <taxon>Nocardiopsidaceae</taxon>
        <taxon>Spinactinospora</taxon>
    </lineage>
</organism>
<dbReference type="EMBL" id="JACCCC010000001">
    <property type="protein sequence ID" value="NYE47133.1"/>
    <property type="molecule type" value="Genomic_DNA"/>
</dbReference>
<keyword evidence="2" id="KW-1185">Reference proteome</keyword>
<gene>
    <name evidence="1" type="ORF">HDA32_002253</name>
</gene>
<name>A0A852TWA7_9ACTN</name>
<dbReference type="Proteomes" id="UP000589036">
    <property type="component" value="Unassembled WGS sequence"/>
</dbReference>
<evidence type="ECO:0000313" key="1">
    <source>
        <dbReference type="EMBL" id="NYE47133.1"/>
    </source>
</evidence>
<proteinExistence type="predicted"/>
<dbReference type="AlphaFoldDB" id="A0A852TWA7"/>
<dbReference type="RefSeq" id="WP_312863133.1">
    <property type="nucleotide sequence ID" value="NZ_BAAAYY010000009.1"/>
</dbReference>
<comment type="caution">
    <text evidence="1">The sequence shown here is derived from an EMBL/GenBank/DDBJ whole genome shotgun (WGS) entry which is preliminary data.</text>
</comment>
<dbReference type="InterPro" id="IPR009569">
    <property type="entry name" value="AA_synth_put"/>
</dbReference>